<dbReference type="GeneID" id="19147341"/>
<proteinExistence type="predicted"/>
<accession>W6Z2M9</accession>
<dbReference type="EMBL" id="KI964546">
    <property type="protein sequence ID" value="EUC37931.1"/>
    <property type="molecule type" value="Genomic_DNA"/>
</dbReference>
<sequence length="74" mass="8142">MTTPNHVARDCPLLTGPLLPNLCSHTSSLKTPRLVLALRLSMAGGPSYRLEFFETNSQETSCLLHENAKEASHH</sequence>
<dbReference type="AlphaFoldDB" id="W6Z2M9"/>
<name>W6Z2M9_COCC2</name>
<protein>
    <submittedName>
        <fullName evidence="1">Uncharacterized protein</fullName>
    </submittedName>
</protein>
<dbReference type="OrthoDB" id="10332897at2759"/>
<dbReference type="KEGG" id="bze:COCCADRAFT_32833"/>
<evidence type="ECO:0000313" key="2">
    <source>
        <dbReference type="Proteomes" id="UP000053841"/>
    </source>
</evidence>
<dbReference type="RefSeq" id="XP_007707704.1">
    <property type="nucleotide sequence ID" value="XM_007709514.1"/>
</dbReference>
<organism evidence="1 2">
    <name type="scientific">Cochliobolus carbonum (strain 26-R-13)</name>
    <name type="common">Maize leaf spot fungus</name>
    <name type="synonym">Bipolaris zeicola</name>
    <dbReference type="NCBI Taxonomy" id="930089"/>
    <lineage>
        <taxon>Eukaryota</taxon>
        <taxon>Fungi</taxon>
        <taxon>Dikarya</taxon>
        <taxon>Ascomycota</taxon>
        <taxon>Pezizomycotina</taxon>
        <taxon>Dothideomycetes</taxon>
        <taxon>Pleosporomycetidae</taxon>
        <taxon>Pleosporales</taxon>
        <taxon>Pleosporineae</taxon>
        <taxon>Pleosporaceae</taxon>
        <taxon>Bipolaris</taxon>
    </lineage>
</organism>
<reference evidence="1 2" key="1">
    <citation type="journal article" date="2013" name="PLoS Genet.">
        <title>Comparative genome structure, secondary metabolite, and effector coding capacity across Cochliobolus pathogens.</title>
        <authorList>
            <person name="Condon B.J."/>
            <person name="Leng Y."/>
            <person name="Wu D."/>
            <person name="Bushley K.E."/>
            <person name="Ohm R.A."/>
            <person name="Otillar R."/>
            <person name="Martin J."/>
            <person name="Schackwitz W."/>
            <person name="Grimwood J."/>
            <person name="MohdZainudin N."/>
            <person name="Xue C."/>
            <person name="Wang R."/>
            <person name="Manning V.A."/>
            <person name="Dhillon B."/>
            <person name="Tu Z.J."/>
            <person name="Steffenson B.J."/>
            <person name="Salamov A."/>
            <person name="Sun H."/>
            <person name="Lowry S."/>
            <person name="LaButti K."/>
            <person name="Han J."/>
            <person name="Copeland A."/>
            <person name="Lindquist E."/>
            <person name="Barry K."/>
            <person name="Schmutz J."/>
            <person name="Baker S.E."/>
            <person name="Ciuffetti L.M."/>
            <person name="Grigoriev I.V."/>
            <person name="Zhong S."/>
            <person name="Turgeon B.G."/>
        </authorList>
    </citation>
    <scope>NUCLEOTIDE SEQUENCE [LARGE SCALE GENOMIC DNA]</scope>
    <source>
        <strain evidence="1 2">26-R-13</strain>
    </source>
</reference>
<evidence type="ECO:0000313" key="1">
    <source>
        <dbReference type="EMBL" id="EUC37931.1"/>
    </source>
</evidence>
<keyword evidence="2" id="KW-1185">Reference proteome</keyword>
<dbReference type="HOGENOM" id="CLU_2512452_0_0_1"/>
<dbReference type="Proteomes" id="UP000053841">
    <property type="component" value="Unassembled WGS sequence"/>
</dbReference>
<gene>
    <name evidence="1" type="ORF">COCCADRAFT_32833</name>
</gene>